<gene>
    <name evidence="1" type="ORF">UFOVP354_51</name>
</gene>
<proteinExistence type="predicted"/>
<sequence>MTTIQETLDARGKIYGEFREHAKISQSLKRVMWATQQWVDLPDDTKEALEMIQHKIARVLNGYQEYDDHFRDIAGYSQLVLNRILRGKKGSQP</sequence>
<protein>
    <submittedName>
        <fullName evidence="1">Uncharacterized protein</fullName>
    </submittedName>
</protein>
<reference evidence="1" key="1">
    <citation type="submission" date="2020-04" db="EMBL/GenBank/DDBJ databases">
        <authorList>
            <person name="Chiriac C."/>
            <person name="Salcher M."/>
            <person name="Ghai R."/>
            <person name="Kavagutti S V."/>
        </authorList>
    </citation>
    <scope>NUCLEOTIDE SEQUENCE</scope>
</reference>
<accession>A0A6J5LZ49</accession>
<name>A0A6J5LZ49_9CAUD</name>
<organism evidence="1">
    <name type="scientific">uncultured Caudovirales phage</name>
    <dbReference type="NCBI Taxonomy" id="2100421"/>
    <lineage>
        <taxon>Viruses</taxon>
        <taxon>Duplodnaviria</taxon>
        <taxon>Heunggongvirae</taxon>
        <taxon>Uroviricota</taxon>
        <taxon>Caudoviricetes</taxon>
        <taxon>Peduoviridae</taxon>
        <taxon>Maltschvirus</taxon>
        <taxon>Maltschvirus maltsch</taxon>
    </lineage>
</organism>
<evidence type="ECO:0000313" key="1">
    <source>
        <dbReference type="EMBL" id="CAB4139835.1"/>
    </source>
</evidence>
<dbReference type="EMBL" id="LR796368">
    <property type="protein sequence ID" value="CAB4139835.1"/>
    <property type="molecule type" value="Genomic_DNA"/>
</dbReference>